<feature type="coiled-coil region" evidence="2">
    <location>
        <begin position="281"/>
        <end position="308"/>
    </location>
</feature>
<gene>
    <name evidence="5" type="ORF">NYPRO_LOCUS6574</name>
</gene>
<feature type="domain" description="CCDC144C-like coiled-coil" evidence="4">
    <location>
        <begin position="53"/>
        <end position="139"/>
    </location>
</feature>
<keyword evidence="1 2" id="KW-0175">Coiled coil</keyword>
<evidence type="ECO:0000256" key="1">
    <source>
        <dbReference type="ARBA" id="ARBA00023054"/>
    </source>
</evidence>
<evidence type="ECO:0000256" key="2">
    <source>
        <dbReference type="SAM" id="Coils"/>
    </source>
</evidence>
<dbReference type="EMBL" id="CAJHUB010000672">
    <property type="protein sequence ID" value="CAD7673779.1"/>
    <property type="molecule type" value="Genomic_DNA"/>
</dbReference>
<dbReference type="Pfam" id="PF14915">
    <property type="entry name" value="CCDC144C"/>
    <property type="match status" value="1"/>
</dbReference>
<sequence length="482" mass="56357">MSDINVEHKQVSVDQETWQDTKSMPRNQWHSYTLTMRLKKEKLRSQSHLQLHPKRLSQIQSENMLLQQQIDDAYSKVDCKEKTLIDIQDPEKQSVILQERNKELITECNHLNKRIYKYEKEKEERELREAQDQHTEALGCIEKSKGHIQKFEVENAKLKVTIKKQAGQIEQLQEDLLSSSSPSDEKESLKKCMELKQSLEFSLDQEVKKNYELEKENTGFKNLLNMTRRMLSKYENGELPFYGDLKTSQTEMDIQINMLKHKIDDVTAKLENECSRCLHLDAKNQRKCEKLEKNKKKLEQKVVNLRSHLEVNVVERSQIEKSKWEIEERARLVIVENLKEVNLFLQTQAASQENLEQLRESNNASIRGQLELRIKELESEISKIKNSQEDKAGDITTKYLVEKQQNRPFHSTLTMRPVLELPYVGNLTSSLLLDRNVTPRENVVIPTSSSRPSNNSIDTYLTKVITGQILNKSVLSHLEHHD</sequence>
<dbReference type="InterPro" id="IPR039497">
    <property type="entry name" value="CC144C-like_CC_dom"/>
</dbReference>
<comment type="caution">
    <text evidence="5">The sequence shown here is derived from an EMBL/GenBank/DDBJ whole genome shotgun (WGS) entry which is preliminary data.</text>
</comment>
<dbReference type="PANTHER" id="PTHR24147:SF60">
    <property type="entry name" value="ANKYRIN REPEAT DOMAIN-CONTAINING PROTEIN 26-RELATED"/>
    <property type="match status" value="1"/>
</dbReference>
<proteinExistence type="predicted"/>
<evidence type="ECO:0000259" key="4">
    <source>
        <dbReference type="Pfam" id="PF14915"/>
    </source>
</evidence>
<evidence type="ECO:0000313" key="5">
    <source>
        <dbReference type="EMBL" id="CAD7673779.1"/>
    </source>
</evidence>
<dbReference type="AlphaFoldDB" id="A0A811YAY0"/>
<protein>
    <submittedName>
        <fullName evidence="5">(raccoon dog) hypothetical protein</fullName>
    </submittedName>
</protein>
<dbReference type="InterPro" id="IPR050657">
    <property type="entry name" value="Ankyrin_repeat_domain"/>
</dbReference>
<feature type="coiled-coil region" evidence="2">
    <location>
        <begin position="101"/>
        <end position="175"/>
    </location>
</feature>
<feature type="domain" description="DUF3496" evidence="3">
    <location>
        <begin position="394"/>
        <end position="442"/>
    </location>
</feature>
<dbReference type="Proteomes" id="UP000645828">
    <property type="component" value="Unassembled WGS sequence"/>
</dbReference>
<reference evidence="5" key="1">
    <citation type="submission" date="2020-12" db="EMBL/GenBank/DDBJ databases">
        <authorList>
            <consortium name="Molecular Ecology Group"/>
        </authorList>
    </citation>
    <scope>NUCLEOTIDE SEQUENCE</scope>
    <source>
        <strain evidence="5">TBG_1078</strain>
    </source>
</reference>
<dbReference type="InterPro" id="IPR021885">
    <property type="entry name" value="DUF3496"/>
</dbReference>
<accession>A0A811YAY0</accession>
<keyword evidence="6" id="KW-1185">Reference proteome</keyword>
<organism evidence="5 6">
    <name type="scientific">Nyctereutes procyonoides</name>
    <name type="common">Raccoon dog</name>
    <name type="synonym">Canis procyonoides</name>
    <dbReference type="NCBI Taxonomy" id="34880"/>
    <lineage>
        <taxon>Eukaryota</taxon>
        <taxon>Metazoa</taxon>
        <taxon>Chordata</taxon>
        <taxon>Craniata</taxon>
        <taxon>Vertebrata</taxon>
        <taxon>Euteleostomi</taxon>
        <taxon>Mammalia</taxon>
        <taxon>Eutheria</taxon>
        <taxon>Laurasiatheria</taxon>
        <taxon>Carnivora</taxon>
        <taxon>Caniformia</taxon>
        <taxon>Canidae</taxon>
        <taxon>Nyctereutes</taxon>
    </lineage>
</organism>
<evidence type="ECO:0000313" key="6">
    <source>
        <dbReference type="Proteomes" id="UP000645828"/>
    </source>
</evidence>
<name>A0A811YAY0_NYCPR</name>
<evidence type="ECO:0000259" key="3">
    <source>
        <dbReference type="Pfam" id="PF12001"/>
    </source>
</evidence>
<dbReference type="PANTHER" id="PTHR24147">
    <property type="entry name" value="ANKYRIN REPEAT DOMAIN 36-RELATED"/>
    <property type="match status" value="1"/>
</dbReference>
<dbReference type="Pfam" id="PF12001">
    <property type="entry name" value="DUF3496"/>
    <property type="match status" value="1"/>
</dbReference>